<protein>
    <recommendedName>
        <fullName evidence="4">RAP domain-containing protein</fullName>
    </recommendedName>
</protein>
<feature type="compositionally biased region" description="Basic and acidic residues" evidence="1">
    <location>
        <begin position="1039"/>
        <end position="1052"/>
    </location>
</feature>
<feature type="compositionally biased region" description="Basic and acidic residues" evidence="1">
    <location>
        <begin position="801"/>
        <end position="817"/>
    </location>
</feature>
<feature type="compositionally biased region" description="Low complexity" evidence="1">
    <location>
        <begin position="730"/>
        <end position="751"/>
    </location>
</feature>
<name>A0AAW1QXP7_9CHLO</name>
<feature type="region of interest" description="Disordered" evidence="1">
    <location>
        <begin position="33"/>
        <end position="78"/>
    </location>
</feature>
<feature type="compositionally biased region" description="Low complexity" evidence="1">
    <location>
        <begin position="685"/>
        <end position="704"/>
    </location>
</feature>
<dbReference type="AlphaFoldDB" id="A0AAW1QXP7"/>
<feature type="compositionally biased region" description="Polar residues" evidence="1">
    <location>
        <begin position="706"/>
        <end position="724"/>
    </location>
</feature>
<comment type="caution">
    <text evidence="2">The sequence shown here is derived from an EMBL/GenBank/DDBJ whole genome shotgun (WGS) entry which is preliminary data.</text>
</comment>
<keyword evidence="3" id="KW-1185">Reference proteome</keyword>
<feature type="compositionally biased region" description="Basic and acidic residues" evidence="1">
    <location>
        <begin position="900"/>
        <end position="912"/>
    </location>
</feature>
<feature type="compositionally biased region" description="Polar residues" evidence="1">
    <location>
        <begin position="52"/>
        <end position="64"/>
    </location>
</feature>
<feature type="compositionally biased region" description="Polar residues" evidence="1">
    <location>
        <begin position="944"/>
        <end position="957"/>
    </location>
</feature>
<proteinExistence type="predicted"/>
<sequence length="1168" mass="124439">MQLDSPCKLSCCRSFNLDPLPLHFRTSQKLRVTARKQHQGSTRENLPPVQAAASNTIPQPSPTSAAPGGRPQSPDAMNLMTNLDGKIQGMNHKDVVSTLYRMAKAAGKLPRQELQKLQASPAIAELFQKAAALLWDVGQKEQVLLLWAGSQLHATEQHFLEAAGAVVEANADSYSPQDLGMACSALTAMGIQDAGALTAVARASASCLEDFGNRELLALLNGFAHARLKLPRAILEAGVMRLEFDAQKLQPAVLLAMFRSLILNGARSHAMCMSVEGSLLTRRLSSSRHLSPALDSLAFFVKAGHHPQRLLHQLDDALVSFTAGLDFNAFSKYAWACAHFNHHPPSSMWDHMQTALSLHQSSSFHSQPQALWSLAVLGSAGHEAFSAISARISKAPLQQFSKLSLRQLYQAALMSEGQGGEVQLPQQLLEAGKRAWQDADANQVRARLAQGASQLLSLLGIRHKANLRLDNGFSHVDLSLTDLPDEQKVVIQCLAPTQMMANTGEPKGPVVASHRLLESMGWKVVSFVVTPDMASAPARTSSAYLHALLKENGVPLPEHAPSDEADLAEDDPGFRGDDDAEEDIWDDDEEEAEDDVVASQGVRLSGRGQPPAASREAPLQPTGTRKQDHGIAADAPSEDWGWGQVNAAPEAQTAFARGQRKKAAGKEEGPRVLGGLQQGFEENAQAPSSGQQSTTPQPPSQAGSRQAMSPLQPSSQQAKVSSGPRSRAIPSSQPPQQSTLQPPQQLPLQPTGTRKRSFQQEDASSDDWGWGQVNEDPAAQEAFAQGQEKKAAGVPEGGLDALDKLQDRFQSQSEDKPLPGMRAQKSISTAKPSSSSSSSSSRVRGSAAGTSDRMGRAPTEQSANQYSSAASAAAAGRQGKGSQELAEFPSAEAPLQPTGTRKEDRGADRPSDDWGWGQVNSSPEAQADFAKRQQEKVNGMPEEGSQTAADVQRAYSSHSERDPQPGAQSMTGAASVGDPLRAHSGQSTSSSKPSGSAGPSASTFNIFQQAGMSSSPSDQGSMPSSKPMQGPRGSKQRQRMLDRAEVWAKGEWTEDPPAAAAAATRRNNLDEPPAADETAACGSTSDELSDVASDEQPANSDGLSSNIIEDAVASAADRRQQELQTSSEIESGEHLNVEPLLPEVSGLQDSKSTSSGRGRKRRGRSIAR</sequence>
<dbReference type="Proteomes" id="UP001438707">
    <property type="component" value="Unassembled WGS sequence"/>
</dbReference>
<gene>
    <name evidence="2" type="ORF">WJX74_002102</name>
</gene>
<evidence type="ECO:0000313" key="3">
    <source>
        <dbReference type="Proteomes" id="UP001438707"/>
    </source>
</evidence>
<evidence type="ECO:0008006" key="4">
    <source>
        <dbReference type="Google" id="ProtNLM"/>
    </source>
</evidence>
<reference evidence="2 3" key="1">
    <citation type="journal article" date="2024" name="Nat. Commun.">
        <title>Phylogenomics reveals the evolutionary origins of lichenization in chlorophyte algae.</title>
        <authorList>
            <person name="Puginier C."/>
            <person name="Libourel C."/>
            <person name="Otte J."/>
            <person name="Skaloud P."/>
            <person name="Haon M."/>
            <person name="Grisel S."/>
            <person name="Petersen M."/>
            <person name="Berrin J.G."/>
            <person name="Delaux P.M."/>
            <person name="Dal Grande F."/>
            <person name="Keller J."/>
        </authorList>
    </citation>
    <scope>NUCLEOTIDE SEQUENCE [LARGE SCALE GENOMIC DNA]</scope>
    <source>
        <strain evidence="2 3">SAG 2145</strain>
    </source>
</reference>
<feature type="compositionally biased region" description="Polar residues" evidence="1">
    <location>
        <begin position="1096"/>
        <end position="1107"/>
    </location>
</feature>
<organism evidence="2 3">
    <name type="scientific">Apatococcus lobatus</name>
    <dbReference type="NCBI Taxonomy" id="904363"/>
    <lineage>
        <taxon>Eukaryota</taxon>
        <taxon>Viridiplantae</taxon>
        <taxon>Chlorophyta</taxon>
        <taxon>core chlorophytes</taxon>
        <taxon>Trebouxiophyceae</taxon>
        <taxon>Chlorellales</taxon>
        <taxon>Chlorellaceae</taxon>
        <taxon>Apatococcus</taxon>
    </lineage>
</organism>
<dbReference type="EMBL" id="JALJOS010000021">
    <property type="protein sequence ID" value="KAK9826242.1"/>
    <property type="molecule type" value="Genomic_DNA"/>
</dbReference>
<feature type="compositionally biased region" description="Acidic residues" evidence="1">
    <location>
        <begin position="578"/>
        <end position="596"/>
    </location>
</feature>
<feature type="region of interest" description="Disordered" evidence="1">
    <location>
        <begin position="555"/>
        <end position="1168"/>
    </location>
</feature>
<evidence type="ECO:0000313" key="2">
    <source>
        <dbReference type="EMBL" id="KAK9826242.1"/>
    </source>
</evidence>
<accession>A0AAW1QXP7</accession>
<feature type="compositionally biased region" description="Low complexity" evidence="1">
    <location>
        <begin position="1011"/>
        <end position="1025"/>
    </location>
</feature>
<feature type="compositionally biased region" description="Basic residues" evidence="1">
    <location>
        <begin position="1157"/>
        <end position="1168"/>
    </location>
</feature>
<evidence type="ECO:0000256" key="1">
    <source>
        <dbReference type="SAM" id="MobiDB-lite"/>
    </source>
</evidence>
<feature type="compositionally biased region" description="Low complexity" evidence="1">
    <location>
        <begin position="984"/>
        <end position="1003"/>
    </location>
</feature>